<dbReference type="InterPro" id="IPR051606">
    <property type="entry name" value="Polyketide_Oxido-like"/>
</dbReference>
<evidence type="ECO:0000259" key="1">
    <source>
        <dbReference type="Pfam" id="PF13460"/>
    </source>
</evidence>
<dbReference type="Pfam" id="PF13460">
    <property type="entry name" value="NAD_binding_10"/>
    <property type="match status" value="1"/>
</dbReference>
<feature type="domain" description="NAD(P)-binding" evidence="1">
    <location>
        <begin position="9"/>
        <end position="195"/>
    </location>
</feature>
<reference evidence="2" key="1">
    <citation type="submission" date="2024-06" db="EMBL/GenBank/DDBJ databases">
        <title>Streptomyces sp. strain HUAS MG91 genome sequences.</title>
        <authorList>
            <person name="Mo P."/>
        </authorList>
    </citation>
    <scope>NUCLEOTIDE SEQUENCE</scope>
    <source>
        <strain evidence="2">HUAS MG91</strain>
    </source>
</reference>
<dbReference type="RefSeq" id="WP_353943471.1">
    <property type="nucleotide sequence ID" value="NZ_CP159534.1"/>
</dbReference>
<evidence type="ECO:0000313" key="2">
    <source>
        <dbReference type="EMBL" id="XCJ71870.1"/>
    </source>
</evidence>
<dbReference type="InterPro" id="IPR016040">
    <property type="entry name" value="NAD(P)-bd_dom"/>
</dbReference>
<dbReference type="PANTHER" id="PTHR43355:SF2">
    <property type="entry name" value="FLAVIN REDUCTASE (NADPH)"/>
    <property type="match status" value="1"/>
</dbReference>
<dbReference type="Gene3D" id="3.40.50.720">
    <property type="entry name" value="NAD(P)-binding Rossmann-like Domain"/>
    <property type="match status" value="1"/>
</dbReference>
<dbReference type="EMBL" id="CP159534">
    <property type="protein sequence ID" value="XCJ71870.1"/>
    <property type="molecule type" value="Genomic_DNA"/>
</dbReference>
<name>A0AAU8ITZ2_9ACTN</name>
<dbReference type="PANTHER" id="PTHR43355">
    <property type="entry name" value="FLAVIN REDUCTASE (NADPH)"/>
    <property type="match status" value="1"/>
</dbReference>
<dbReference type="SUPFAM" id="SSF51735">
    <property type="entry name" value="NAD(P)-binding Rossmann-fold domains"/>
    <property type="match status" value="1"/>
</dbReference>
<gene>
    <name evidence="2" type="ORF">ABII15_18675</name>
</gene>
<organism evidence="2">
    <name type="scientific">Streptomyces tabacisoli</name>
    <dbReference type="NCBI Taxonomy" id="3156398"/>
    <lineage>
        <taxon>Bacteria</taxon>
        <taxon>Bacillati</taxon>
        <taxon>Actinomycetota</taxon>
        <taxon>Actinomycetes</taxon>
        <taxon>Kitasatosporales</taxon>
        <taxon>Streptomycetaceae</taxon>
        <taxon>Streptomyces</taxon>
    </lineage>
</organism>
<proteinExistence type="predicted"/>
<dbReference type="GO" id="GO:0016646">
    <property type="term" value="F:oxidoreductase activity, acting on the CH-NH group of donors, NAD or NADP as acceptor"/>
    <property type="evidence" value="ECO:0007669"/>
    <property type="project" value="TreeGrafter"/>
</dbReference>
<sequence>MSLNIVLFGATGMVGSRIAAEAVERGHRVTAVSRSGASPVSGVTATAADLSDLERVAEEVAGHDVVASAVAPPRDGSDPRAPFLHLNETLVAGARRAGVGRLVVVGGAGSLEVAPGQALADQPGFPDAFIGEALAHRDVLAFLRTVEDLDWTYISPAAEIAPGERTGEFRIGGDRLMADADGNSRISAEDYAIAFVDEVERDGHARSRMSVAY</sequence>
<accession>A0AAU8ITZ2</accession>
<dbReference type="KEGG" id="stac:ABII15_18675"/>
<dbReference type="InterPro" id="IPR036291">
    <property type="entry name" value="NAD(P)-bd_dom_sf"/>
</dbReference>
<dbReference type="AlphaFoldDB" id="A0AAU8ITZ2"/>
<protein>
    <submittedName>
        <fullName evidence="2">NAD(P)H-binding protein</fullName>
    </submittedName>
</protein>